<accession>A0ACC3AAQ7</accession>
<keyword evidence="2" id="KW-1185">Reference proteome</keyword>
<name>A0ACC3AAQ7_9EURO</name>
<evidence type="ECO:0000313" key="2">
    <source>
        <dbReference type="Proteomes" id="UP001172386"/>
    </source>
</evidence>
<organism evidence="1 2">
    <name type="scientific">Neophaeococcomyces mojaviensis</name>
    <dbReference type="NCBI Taxonomy" id="3383035"/>
    <lineage>
        <taxon>Eukaryota</taxon>
        <taxon>Fungi</taxon>
        <taxon>Dikarya</taxon>
        <taxon>Ascomycota</taxon>
        <taxon>Pezizomycotina</taxon>
        <taxon>Eurotiomycetes</taxon>
        <taxon>Chaetothyriomycetidae</taxon>
        <taxon>Chaetothyriales</taxon>
        <taxon>Chaetothyriales incertae sedis</taxon>
        <taxon>Neophaeococcomyces</taxon>
    </lineage>
</organism>
<evidence type="ECO:0000313" key="1">
    <source>
        <dbReference type="EMBL" id="KAJ9658490.1"/>
    </source>
</evidence>
<comment type="caution">
    <text evidence="1">The sequence shown here is derived from an EMBL/GenBank/DDBJ whole genome shotgun (WGS) entry which is preliminary data.</text>
</comment>
<protein>
    <submittedName>
        <fullName evidence="1">Uncharacterized protein</fullName>
    </submittedName>
</protein>
<sequence>MIYWPEFAENGKETVLVKHLMSHTSGVAGWQEPITQEQVYDTKLSTERLATQAPWWEPGTTSGYHGQNMGHLLGELVHRVSGKSLTKFVQTEIAEPLGADVQIGALEKDWPRIADMIPPVPRPGAHDLEPGSIPYKVLANPPVIATTANTGPWRLAEMGAINGHSNAQGLAKALHVISNHGKTVHNKQFLKQETIDLIFQTQAEGKGLVLGLPIRIGIGFGINTDGRSLGAAPFMPNGNVTYWGGYGGSICIMDTENNVTFTYVMNKMGNGTLGNERTAEHVVTSYRALAKMGIVKGEIPLIAKII</sequence>
<dbReference type="EMBL" id="JAPDRQ010000050">
    <property type="protein sequence ID" value="KAJ9658490.1"/>
    <property type="molecule type" value="Genomic_DNA"/>
</dbReference>
<dbReference type="Proteomes" id="UP001172386">
    <property type="component" value="Unassembled WGS sequence"/>
</dbReference>
<gene>
    <name evidence="1" type="ORF">H2198_003642</name>
</gene>
<reference evidence="1" key="1">
    <citation type="submission" date="2022-10" db="EMBL/GenBank/DDBJ databases">
        <title>Culturing micro-colonial fungi from biological soil crusts in the Mojave desert and describing Neophaeococcomyces mojavensis, and introducing the new genera and species Taxawa tesnikishii.</title>
        <authorList>
            <person name="Kurbessoian T."/>
            <person name="Stajich J.E."/>
        </authorList>
    </citation>
    <scope>NUCLEOTIDE SEQUENCE</scope>
    <source>
        <strain evidence="1">JES_112</strain>
    </source>
</reference>
<proteinExistence type="predicted"/>